<keyword evidence="2" id="KW-0812">Transmembrane</keyword>
<proteinExistence type="predicted"/>
<feature type="compositionally biased region" description="Basic and acidic residues" evidence="1">
    <location>
        <begin position="1"/>
        <end position="11"/>
    </location>
</feature>
<evidence type="ECO:0000313" key="4">
    <source>
        <dbReference type="Proteomes" id="UP000685013"/>
    </source>
</evidence>
<organism evidence="3 4">
    <name type="scientific">Cucurbita argyrosperma subsp. sororia</name>
    <dbReference type="NCBI Taxonomy" id="37648"/>
    <lineage>
        <taxon>Eukaryota</taxon>
        <taxon>Viridiplantae</taxon>
        <taxon>Streptophyta</taxon>
        <taxon>Embryophyta</taxon>
        <taxon>Tracheophyta</taxon>
        <taxon>Spermatophyta</taxon>
        <taxon>Magnoliopsida</taxon>
        <taxon>eudicotyledons</taxon>
        <taxon>Gunneridae</taxon>
        <taxon>Pentapetalae</taxon>
        <taxon>rosids</taxon>
        <taxon>fabids</taxon>
        <taxon>Cucurbitales</taxon>
        <taxon>Cucurbitaceae</taxon>
        <taxon>Cucurbiteae</taxon>
        <taxon>Cucurbita</taxon>
    </lineage>
</organism>
<gene>
    <name evidence="3" type="ORF">SDJN03_22980</name>
</gene>
<evidence type="ECO:0000256" key="2">
    <source>
        <dbReference type="SAM" id="Phobius"/>
    </source>
</evidence>
<name>A0AAV6MB95_9ROSI</name>
<dbReference type="AlphaFoldDB" id="A0AAV6MB95"/>
<keyword evidence="4" id="KW-1185">Reference proteome</keyword>
<feature type="non-terminal residue" evidence="3">
    <location>
        <position position="1"/>
    </location>
</feature>
<sequence length="108" mass="12642">MRKHLNQEREPNSTAVHTSSEVDRSPIIVTRQKSTNYVKAKFSLTSTYRTPEQVRIRANLMKSSESHEKQELLWPRLLKNSDGRRIWLLVMVVFQFGSILNMTKEDPV</sequence>
<comment type="caution">
    <text evidence="3">The sequence shown here is derived from an EMBL/GenBank/DDBJ whole genome shotgun (WGS) entry which is preliminary data.</text>
</comment>
<keyword evidence="2" id="KW-1133">Transmembrane helix</keyword>
<protein>
    <submittedName>
        <fullName evidence="3">Uncharacterized protein</fullName>
    </submittedName>
</protein>
<dbReference type="EMBL" id="JAGKQH010000015">
    <property type="protein sequence ID" value="KAG6578532.1"/>
    <property type="molecule type" value="Genomic_DNA"/>
</dbReference>
<keyword evidence="2" id="KW-0472">Membrane</keyword>
<accession>A0AAV6MB95</accession>
<feature type="transmembrane region" description="Helical" evidence="2">
    <location>
        <begin position="86"/>
        <end position="103"/>
    </location>
</feature>
<dbReference type="Proteomes" id="UP000685013">
    <property type="component" value="Chromosome 15"/>
</dbReference>
<evidence type="ECO:0000313" key="3">
    <source>
        <dbReference type="EMBL" id="KAG6578532.1"/>
    </source>
</evidence>
<evidence type="ECO:0000256" key="1">
    <source>
        <dbReference type="SAM" id="MobiDB-lite"/>
    </source>
</evidence>
<reference evidence="3 4" key="1">
    <citation type="journal article" date="2021" name="Hortic Res">
        <title>The domestication of Cucurbita argyrosperma as revealed by the genome of its wild relative.</title>
        <authorList>
            <person name="Barrera-Redondo J."/>
            <person name="Sanchez-de la Vega G."/>
            <person name="Aguirre-Liguori J.A."/>
            <person name="Castellanos-Morales G."/>
            <person name="Gutierrez-Guerrero Y.T."/>
            <person name="Aguirre-Dugua X."/>
            <person name="Aguirre-Planter E."/>
            <person name="Tenaillon M.I."/>
            <person name="Lira-Saade R."/>
            <person name="Eguiarte L.E."/>
        </authorList>
    </citation>
    <scope>NUCLEOTIDE SEQUENCE [LARGE SCALE GENOMIC DNA]</scope>
    <source>
        <strain evidence="3">JBR-2021</strain>
    </source>
</reference>
<feature type="region of interest" description="Disordered" evidence="1">
    <location>
        <begin position="1"/>
        <end position="25"/>
    </location>
</feature>